<feature type="compositionally biased region" description="Basic and acidic residues" evidence="1">
    <location>
        <begin position="635"/>
        <end position="647"/>
    </location>
</feature>
<protein>
    <submittedName>
        <fullName evidence="2">Uncharacterized protein</fullName>
    </submittedName>
</protein>
<proteinExistence type="predicted"/>
<sequence>MPVVVVTGLQNQVETEIQLETSSSMSGHQDSGKANLPRELVNSFSSGLSASALLALQRSQEAISSLAGKEKVAPTPSLSTVPSQVPSLTDIGISNVLQSARFPNINPQSFFLNSSAPALHPVQIVPYLSNPQVNPLHTNQLGELRQQHDEPGRRQILNLSFIPNSPNVIEQRLRDFFQMQISSGKIRADNGMIRLQESFPDGTRPFWRALKETVFQPVYGESVTYGQILQVLKQTLNITYDGEGSVPFSDKLSVLRPLAMVKQEERSMEIHPRAQPMSHSPSPAPARRKRGRPSLESQNKLPGSCSRLPPSLVCPPCKVLHWRCGARCVFSEENGEMYVPRDERHALAKYLKRKKDGGQVIGKRAIATWIASMRSSSSRMEDSEGSQGKESDTLLSSIDVVVPNSLKKLSQYKDKFGTMFRIGCVCGNAAIRSMLEEVSSGLQEAEGSIEKKADRPDVDSREERNIIWTVAGGSNKHVDVQTKEKGIERRWLQLQEPAGCLPVLKSVQDLIESVIKTMGFAGKEASFAAGEFISLCRSASDQIVLHKVTQRAGLTTASLVLQDAWLVFAPAEAAVEEQGRWVLSKPELAIRFRVRSGEVWGLSSCRGEHTQAASSSAPCTGDDLFFAVMPPGEGRGFDSDDTARFDKDDEDEESEGQCEWSEQQKSSKDVGTWSEMLQRSCYSCLRLHLQDV</sequence>
<evidence type="ECO:0000256" key="1">
    <source>
        <dbReference type="SAM" id="MobiDB-lite"/>
    </source>
</evidence>
<accession>A0A7S0HFH9</accession>
<organism evidence="2">
    <name type="scientific">Hanusia phi</name>
    <dbReference type="NCBI Taxonomy" id="3032"/>
    <lineage>
        <taxon>Eukaryota</taxon>
        <taxon>Cryptophyceae</taxon>
        <taxon>Pyrenomonadales</taxon>
        <taxon>Geminigeraceae</taxon>
        <taxon>Hanusia</taxon>
    </lineage>
</organism>
<name>A0A7S0HFH9_9CRYP</name>
<evidence type="ECO:0000313" key="2">
    <source>
        <dbReference type="EMBL" id="CAD8474210.1"/>
    </source>
</evidence>
<dbReference type="EMBL" id="HBEO01007295">
    <property type="protein sequence ID" value="CAD8474210.1"/>
    <property type="molecule type" value="Transcribed_RNA"/>
</dbReference>
<gene>
    <name evidence="2" type="ORF">HPHI1048_LOCUS5141</name>
</gene>
<feature type="region of interest" description="Disordered" evidence="1">
    <location>
        <begin position="267"/>
        <end position="304"/>
    </location>
</feature>
<feature type="region of interest" description="Disordered" evidence="1">
    <location>
        <begin position="634"/>
        <end position="671"/>
    </location>
</feature>
<dbReference type="AlphaFoldDB" id="A0A7S0HFH9"/>
<reference evidence="2" key="1">
    <citation type="submission" date="2021-01" db="EMBL/GenBank/DDBJ databases">
        <authorList>
            <person name="Corre E."/>
            <person name="Pelletier E."/>
            <person name="Niang G."/>
            <person name="Scheremetjew M."/>
            <person name="Finn R."/>
            <person name="Kale V."/>
            <person name="Holt S."/>
            <person name="Cochrane G."/>
            <person name="Meng A."/>
            <person name="Brown T."/>
            <person name="Cohen L."/>
        </authorList>
    </citation>
    <scope>NUCLEOTIDE SEQUENCE</scope>
    <source>
        <strain evidence="2">CCMP325</strain>
    </source>
</reference>